<reference evidence="3" key="1">
    <citation type="submission" date="2016-04" db="EMBL/GenBank/DDBJ databases">
        <authorList>
            <person name="Nguyen H.D."/>
            <person name="Kesanakurti P."/>
            <person name="Cullis J."/>
            <person name="Levesque C.A."/>
            <person name="Hambleton S."/>
        </authorList>
    </citation>
    <scope>NUCLEOTIDE SEQUENCE</scope>
    <source>
        <strain evidence="3">DAOMC 238032</strain>
    </source>
</reference>
<feature type="compositionally biased region" description="Polar residues" evidence="2">
    <location>
        <begin position="96"/>
        <end position="108"/>
    </location>
</feature>
<evidence type="ECO:0000313" key="4">
    <source>
        <dbReference type="Proteomes" id="UP000077671"/>
    </source>
</evidence>
<dbReference type="SUPFAM" id="SSF56784">
    <property type="entry name" value="HAD-like"/>
    <property type="match status" value="1"/>
</dbReference>
<sequence>MSASDPKSATTANAVASIQPIIIVHDLFGTLFSLEAPTAALRKSYPQLSPLRAHSIILDWYQCFQRDLATLSSNDAYQPASVVFKETLPRALKQAGLSTSPTNGTSTFDPADESIPGPEQAEGAERENPYPSEITQPILDSLQHLSPRPGFIEAFTEIYRSADRWPGEVQIWAATNGGADLARTLLLAGVGGSHEHGGELRMGTGRAPSEGVGIFSCDEIRVSKPDPRVYAAIRSKLGLPSALDEAAAGGREAASLWFVASHTWDLFAAKRAGFKTCWISYEEFFACEAIYGRPDIVARDLAAGAKAMLEWEREHNGRSP</sequence>
<proteinExistence type="predicted"/>
<protein>
    <recommendedName>
        <fullName evidence="5">Haloacid dehalogenase, type II</fullName>
    </recommendedName>
</protein>
<feature type="region of interest" description="Disordered" evidence="2">
    <location>
        <begin position="95"/>
        <end position="129"/>
    </location>
</feature>
<evidence type="ECO:0000313" key="3">
    <source>
        <dbReference type="EMBL" id="KAE8264741.1"/>
    </source>
</evidence>
<dbReference type="InterPro" id="IPR023214">
    <property type="entry name" value="HAD_sf"/>
</dbReference>
<dbReference type="Proteomes" id="UP000077671">
    <property type="component" value="Unassembled WGS sequence"/>
</dbReference>
<dbReference type="Gene3D" id="1.10.150.240">
    <property type="entry name" value="Putative phosphatase, domain 2"/>
    <property type="match status" value="1"/>
</dbReference>
<evidence type="ECO:0008006" key="5">
    <source>
        <dbReference type="Google" id="ProtNLM"/>
    </source>
</evidence>
<dbReference type="PANTHER" id="PTHR43316:SF4">
    <property type="entry name" value="ACID DEHALOGENASE, PUTATIVE (AFU_ORTHOLOGUE AFUA_8G05870)-RELATED"/>
    <property type="match status" value="1"/>
</dbReference>
<name>A0A8T8TSU9_9BASI</name>
<reference evidence="3" key="2">
    <citation type="journal article" date="2019" name="IMA Fungus">
        <title>Genome sequencing and comparison of five Tilletia species to identify candidate genes for the detection of regulated species infecting wheat.</title>
        <authorList>
            <person name="Nguyen H.D.T."/>
            <person name="Sultana T."/>
            <person name="Kesanakurti P."/>
            <person name="Hambleton S."/>
        </authorList>
    </citation>
    <scope>NUCLEOTIDE SEQUENCE</scope>
    <source>
        <strain evidence="3">DAOMC 238032</strain>
    </source>
</reference>
<keyword evidence="1" id="KW-0378">Hydrolase</keyword>
<dbReference type="GO" id="GO:0016787">
    <property type="term" value="F:hydrolase activity"/>
    <property type="evidence" value="ECO:0007669"/>
    <property type="project" value="UniProtKB-KW"/>
</dbReference>
<dbReference type="InterPro" id="IPR023198">
    <property type="entry name" value="PGP-like_dom2"/>
</dbReference>
<gene>
    <name evidence="3" type="ORF">A4X03_0g730</name>
</gene>
<accession>A0A8T8TSU9</accession>
<dbReference type="InterPro" id="IPR051540">
    <property type="entry name" value="S-2-haloacid_dehalogenase"/>
</dbReference>
<evidence type="ECO:0000256" key="1">
    <source>
        <dbReference type="ARBA" id="ARBA00022801"/>
    </source>
</evidence>
<dbReference type="AlphaFoldDB" id="A0A8T8TSU9"/>
<comment type="caution">
    <text evidence="3">The sequence shown here is derived from an EMBL/GenBank/DDBJ whole genome shotgun (WGS) entry which is preliminary data.</text>
</comment>
<dbReference type="InterPro" id="IPR036412">
    <property type="entry name" value="HAD-like_sf"/>
</dbReference>
<dbReference type="Gene3D" id="3.40.50.1000">
    <property type="entry name" value="HAD superfamily/HAD-like"/>
    <property type="match status" value="1"/>
</dbReference>
<dbReference type="PANTHER" id="PTHR43316">
    <property type="entry name" value="HYDROLASE, HALOACID DELAHOGENASE-RELATED"/>
    <property type="match status" value="1"/>
</dbReference>
<evidence type="ECO:0000256" key="2">
    <source>
        <dbReference type="SAM" id="MobiDB-lite"/>
    </source>
</evidence>
<dbReference type="EMBL" id="LWDD02000048">
    <property type="protein sequence ID" value="KAE8264741.1"/>
    <property type="molecule type" value="Genomic_DNA"/>
</dbReference>
<organism evidence="3 4">
    <name type="scientific">Tilletia caries</name>
    <name type="common">wheat bunt fungus</name>
    <dbReference type="NCBI Taxonomy" id="13290"/>
    <lineage>
        <taxon>Eukaryota</taxon>
        <taxon>Fungi</taxon>
        <taxon>Dikarya</taxon>
        <taxon>Basidiomycota</taxon>
        <taxon>Ustilaginomycotina</taxon>
        <taxon>Exobasidiomycetes</taxon>
        <taxon>Tilletiales</taxon>
        <taxon>Tilletiaceae</taxon>
        <taxon>Tilletia</taxon>
    </lineage>
</organism>